<comment type="caution">
    <text evidence="1">The sequence shown here is derived from an EMBL/GenBank/DDBJ whole genome shotgun (WGS) entry which is preliminary data.</text>
</comment>
<sequence>MYSSQFQALNKTLKSGYISEFINLVDKFTENKPFCLPDSINNDKFRTSLERNYYGALSECLVSRRFDEFSQLFNYSDKLGIFIDVSSIDVVGIISKLHVDGIISRDIGRIFELVSFFNKYNLFERNFTLEELKIVQEIKEDDKLLITTLKDLFGNVSDSLIFYVCKIMPHDYVVWLNEPGFVIDPNFLKNWTDFFSIYGLSIRNLGRVEDFIKKVETKQSEDIITLEFNPRYIYNVFGDRILREYHEIHLVYPENIIKNKENILNKDNYNFYSLSMIIFGGLGPEGFGFTYSTPKGEVIEICSDQKETEAIIIQFKQYLKRKFLDKLEKEMDNLNIVFDIRRKVIKYLSDVINPKDLISYYNKNSILRKIRNFLFQFNEFQKIDESEIEEILRDIFIAISIILKRVKLKDQFMTRMDLVANGKLKSEDIAKLTSLRGKSHYDVLRERIFLQNKPKWFFKDYPEEIKDLEKKYRKIVEREYGVKN</sequence>
<organism evidence="1">
    <name type="scientific">marine sediment metagenome</name>
    <dbReference type="NCBI Taxonomy" id="412755"/>
    <lineage>
        <taxon>unclassified sequences</taxon>
        <taxon>metagenomes</taxon>
        <taxon>ecological metagenomes</taxon>
    </lineage>
</organism>
<accession>A0A0F9TN24</accession>
<gene>
    <name evidence="1" type="ORF">LCGC14_0709760</name>
</gene>
<reference evidence="1" key="1">
    <citation type="journal article" date="2015" name="Nature">
        <title>Complex archaea that bridge the gap between prokaryotes and eukaryotes.</title>
        <authorList>
            <person name="Spang A."/>
            <person name="Saw J.H."/>
            <person name="Jorgensen S.L."/>
            <person name="Zaremba-Niedzwiedzka K."/>
            <person name="Martijn J."/>
            <person name="Lind A.E."/>
            <person name="van Eijk R."/>
            <person name="Schleper C."/>
            <person name="Guy L."/>
            <person name="Ettema T.J."/>
        </authorList>
    </citation>
    <scope>NUCLEOTIDE SEQUENCE</scope>
</reference>
<dbReference type="AlphaFoldDB" id="A0A0F9TN24"/>
<evidence type="ECO:0000313" key="1">
    <source>
        <dbReference type="EMBL" id="KKN42798.1"/>
    </source>
</evidence>
<proteinExistence type="predicted"/>
<dbReference type="EMBL" id="LAZR01001556">
    <property type="protein sequence ID" value="KKN42798.1"/>
    <property type="molecule type" value="Genomic_DNA"/>
</dbReference>
<name>A0A0F9TN24_9ZZZZ</name>
<protein>
    <submittedName>
        <fullName evidence="1">Uncharacterized protein</fullName>
    </submittedName>
</protein>